<name>A0A0G2F5R5_9PEZI</name>
<evidence type="ECO:0000259" key="4">
    <source>
        <dbReference type="Pfam" id="PF04082"/>
    </source>
</evidence>
<accession>A0A0G2F5R5</accession>
<dbReference type="InterPro" id="IPR007219">
    <property type="entry name" value="XnlR_reg_dom"/>
</dbReference>
<keyword evidence="6" id="KW-1185">Reference proteome</keyword>
<keyword evidence="2" id="KW-0539">Nucleus</keyword>
<dbReference type="GO" id="GO:0006351">
    <property type="term" value="P:DNA-templated transcription"/>
    <property type="evidence" value="ECO:0007669"/>
    <property type="project" value="InterPro"/>
</dbReference>
<proteinExistence type="predicted"/>
<dbReference type="CDD" id="cd12148">
    <property type="entry name" value="fungal_TF_MHR"/>
    <property type="match status" value="1"/>
</dbReference>
<dbReference type="AlphaFoldDB" id="A0A0G2F5R5"/>
<dbReference type="EMBL" id="LCUC01000535">
    <property type="protein sequence ID" value="KKY30092.1"/>
    <property type="molecule type" value="Genomic_DNA"/>
</dbReference>
<dbReference type="Pfam" id="PF04082">
    <property type="entry name" value="Fungal_trans"/>
    <property type="match status" value="1"/>
</dbReference>
<comment type="caution">
    <text evidence="5">The sequence shown here is derived from an EMBL/GenBank/DDBJ whole genome shotgun (WGS) entry which is preliminary data.</text>
</comment>
<dbReference type="GO" id="GO:0003677">
    <property type="term" value="F:DNA binding"/>
    <property type="evidence" value="ECO:0007669"/>
    <property type="project" value="InterPro"/>
</dbReference>
<evidence type="ECO:0000256" key="2">
    <source>
        <dbReference type="ARBA" id="ARBA00023242"/>
    </source>
</evidence>
<protein>
    <submittedName>
        <fullName evidence="5">Putative trascription factor</fullName>
    </submittedName>
</protein>
<dbReference type="InterPro" id="IPR050613">
    <property type="entry name" value="Sec_Metabolite_Reg"/>
</dbReference>
<feature type="compositionally biased region" description="Pro residues" evidence="3">
    <location>
        <begin position="521"/>
        <end position="530"/>
    </location>
</feature>
<reference evidence="5 6" key="1">
    <citation type="submission" date="2015-05" db="EMBL/GenBank/DDBJ databases">
        <title>Distinctive expansion of gene families associated with plant cell wall degradation and secondary metabolism in the genomes of grapevine trunk pathogens.</title>
        <authorList>
            <person name="Lawrence D.P."/>
            <person name="Travadon R."/>
            <person name="Rolshausen P.E."/>
            <person name="Baumgartner K."/>
        </authorList>
    </citation>
    <scope>NUCLEOTIDE SEQUENCE [LARGE SCALE GENOMIC DNA]</scope>
    <source>
        <strain evidence="5">DA912</strain>
    </source>
</reference>
<evidence type="ECO:0000313" key="5">
    <source>
        <dbReference type="EMBL" id="KKY30092.1"/>
    </source>
</evidence>
<feature type="region of interest" description="Disordered" evidence="3">
    <location>
        <begin position="418"/>
        <end position="446"/>
    </location>
</feature>
<feature type="domain" description="Xylanolytic transcriptional activator regulatory" evidence="4">
    <location>
        <begin position="58"/>
        <end position="226"/>
    </location>
</feature>
<evidence type="ECO:0000256" key="3">
    <source>
        <dbReference type="SAM" id="MobiDB-lite"/>
    </source>
</evidence>
<dbReference type="PANTHER" id="PTHR31001">
    <property type="entry name" value="UNCHARACTERIZED TRANSCRIPTIONAL REGULATORY PROTEIN"/>
    <property type="match status" value="1"/>
</dbReference>
<dbReference type="PANTHER" id="PTHR31001:SF87">
    <property type="entry name" value="COL-21"/>
    <property type="match status" value="1"/>
</dbReference>
<dbReference type="GO" id="GO:0005634">
    <property type="term" value="C:nucleus"/>
    <property type="evidence" value="ECO:0007669"/>
    <property type="project" value="UniProtKB-SubCell"/>
</dbReference>
<dbReference type="Proteomes" id="UP000034680">
    <property type="component" value="Unassembled WGS sequence"/>
</dbReference>
<feature type="compositionally biased region" description="Gly residues" evidence="3">
    <location>
        <begin position="543"/>
        <end position="554"/>
    </location>
</feature>
<dbReference type="OrthoDB" id="5344325at2759"/>
<dbReference type="STRING" id="1214573.A0A0G2F5R5"/>
<gene>
    <name evidence="5" type="ORF">UCDDA912_g09980</name>
</gene>
<dbReference type="GO" id="GO:0008270">
    <property type="term" value="F:zinc ion binding"/>
    <property type="evidence" value="ECO:0007669"/>
    <property type="project" value="InterPro"/>
</dbReference>
<comment type="subcellular location">
    <subcellularLocation>
        <location evidence="1">Nucleus</location>
    </subcellularLocation>
</comment>
<evidence type="ECO:0000313" key="6">
    <source>
        <dbReference type="Proteomes" id="UP000034680"/>
    </source>
</evidence>
<sequence length="631" mass="69423">MALVRKLLPDEDNHDSVDIPLPAELEVEVRKALQMMLPRPVIDVLVRYFVAEVNWIDQLLHPPWFLSQYQKWWNLNTLSLAGVEFAVLFLRVCCYASLFLPSPSHTIDSVKGVSLVNIRRSCEELIKALLPVCRQLDPRGSLVRVQYIAFAGLASISVGPMDAFWEHVSCASRVAQQIGLHLDSSLWPESMDGIEKEMRRRMFCNLYVWDSCLSKRLHRLPFLPDDALSDDTLPRMRLLREPDMGADAPDVFTERLLRAQLARFWRNYTPQRGPVIEPNKYDAVAAEERYEAFCKAFLPTIPPAFALAQPDRQWDARLATLPKQRQLLHMAVFEFLCWNFRPTLLQPADGYVAGYKQVLLSHGKRALAAAALGLLESVSALHALMGGSHTRFSGIIMPIFEGAVPLLCLCADPSFPGPREEDRESRPLTPTPAGAHGSRPRSGPRLQSLEMVMKRMRSDPLGARLNSVTRSECMQAARGALATLQTLAEVSEMAEVGARTLARLIDTVDGRRSSSSIATSSPPPPAPPLAPQASSRADTVSMGGAGQHDGGGAWAGTADHRDAVIPRPQPAVDAIAHWAYDPGMHPESAGTAGSHPKFPFAAGDMGISVGATVGAENWEGFFREFTGGYGL</sequence>
<organism evidence="5 6">
    <name type="scientific">Diaporthe ampelina</name>
    <dbReference type="NCBI Taxonomy" id="1214573"/>
    <lineage>
        <taxon>Eukaryota</taxon>
        <taxon>Fungi</taxon>
        <taxon>Dikarya</taxon>
        <taxon>Ascomycota</taxon>
        <taxon>Pezizomycotina</taxon>
        <taxon>Sordariomycetes</taxon>
        <taxon>Sordariomycetidae</taxon>
        <taxon>Diaporthales</taxon>
        <taxon>Diaporthaceae</taxon>
        <taxon>Diaporthe</taxon>
    </lineage>
</organism>
<reference evidence="5 6" key="2">
    <citation type="submission" date="2015-05" db="EMBL/GenBank/DDBJ databases">
        <authorList>
            <person name="Morales-Cruz A."/>
            <person name="Amrine K.C."/>
            <person name="Cantu D."/>
        </authorList>
    </citation>
    <scope>NUCLEOTIDE SEQUENCE [LARGE SCALE GENOMIC DNA]</scope>
    <source>
        <strain evidence="5">DA912</strain>
    </source>
</reference>
<evidence type="ECO:0000256" key="1">
    <source>
        <dbReference type="ARBA" id="ARBA00004123"/>
    </source>
</evidence>
<feature type="region of interest" description="Disordered" evidence="3">
    <location>
        <begin position="509"/>
        <end position="558"/>
    </location>
</feature>